<dbReference type="SUPFAM" id="SSF54236">
    <property type="entry name" value="Ubiquitin-like"/>
    <property type="match status" value="2"/>
</dbReference>
<feature type="region of interest" description="Disordered" evidence="4">
    <location>
        <begin position="1"/>
        <end position="45"/>
    </location>
</feature>
<protein>
    <recommendedName>
        <fullName evidence="5">Ubiquitin-like domain-containing protein</fullName>
    </recommendedName>
</protein>
<evidence type="ECO:0000256" key="3">
    <source>
        <dbReference type="ARBA" id="ARBA00022737"/>
    </source>
</evidence>
<gene>
    <name evidence="6" type="ORF">RDWZM_005883</name>
</gene>
<evidence type="ECO:0000256" key="4">
    <source>
        <dbReference type="SAM" id="MobiDB-lite"/>
    </source>
</evidence>
<sequence length="849" mass="95752">MWRSAQYVDTGRNNVNDGDDWDTDPDFVNDVSEQDQRWGSKTVEGSGRTAAAINLDQIRDEVNQEDLAFKEKFAHVSQKDHSVGFGGKFGIQKDRIDKSAAGWEYHEKVTKHSSQVDASKGFGGKFGIESDRKDKSAAGWEYHEKTTKHSSQVDASKGFGGKFGVETDRKDNSAEGWEHHEKVEKHPSQVDGVKGFGGKFGVQTDRKDASAAGWEHHEKVTKHSSQIDASKGFGGKFGVETDRKDASAAGWEYHEKVTKHSSQIDASRGFGGKFGVENDRKDKSAEGWDHHEKVSKHSSQVDASKGFGGKFGIETDRIDKSAHSWKREQSDDSEKKANIEMVKGDAKSLRAKFENLAMDESESKKKLENERLKRLERDNLEKEAARKAEEDRQTKLDDKDTFGQVETEDKNQSSSDDEETVTKSPRMNKIGVSVFPVLQSPSPTKVESQLSITKETIATSVNVSVSNDNQQVSEDCRQEEKEEEEEDNENNDDEWQDKQELESSNHIPQQQTIETNVASQGITAIALFDYEAAESDEITFDPDELIINIEKIDDDDSDDDNYNTGPSFISGIAIGNITNALNDNKKLEALFEKPKKSLHVAKKKVVDKLELVKPETIPSTSTKPITKNVTVNPPVEYVDIDSDDCSDSEVILESTSKPEKSVIDDVDEKTSELLKKYLEDRYNRPIRIKVGRLGRIETFEIVPNNPFSSIFEKVSEVFNIAVTDILMYHENGKMVNPQSTPKELNIQIAEMFTVLARTSGSSSTFDKTEANKNDPNFITLHLRDAHRKRLTVRVNRFRTVKELAEYYAKEKNISVDTLILEFDEEDMKFEHKLDKYDLEDDDQIDVKVK</sequence>
<feature type="compositionally biased region" description="Acidic residues" evidence="4">
    <location>
        <begin position="17"/>
        <end position="27"/>
    </location>
</feature>
<dbReference type="GO" id="GO:0030833">
    <property type="term" value="P:regulation of actin filament polymerization"/>
    <property type="evidence" value="ECO:0007669"/>
    <property type="project" value="TreeGrafter"/>
</dbReference>
<dbReference type="InterPro" id="IPR001452">
    <property type="entry name" value="SH3_domain"/>
</dbReference>
<feature type="region of interest" description="Disordered" evidence="4">
    <location>
        <begin position="360"/>
        <end position="427"/>
    </location>
</feature>
<evidence type="ECO:0000256" key="2">
    <source>
        <dbReference type="ARBA" id="ARBA00022553"/>
    </source>
</evidence>
<feature type="region of interest" description="Disordered" evidence="4">
    <location>
        <begin position="267"/>
        <end position="343"/>
    </location>
</feature>
<dbReference type="Pfam" id="PF00018">
    <property type="entry name" value="SH3_1"/>
    <property type="match status" value="1"/>
</dbReference>
<accession>A0A9Q0RMU4</accession>
<dbReference type="OMA" id="CAKTWEY"/>
<dbReference type="Pfam" id="PF11976">
    <property type="entry name" value="Rad60-SLD"/>
    <property type="match status" value="1"/>
</dbReference>
<feature type="region of interest" description="Disordered" evidence="4">
    <location>
        <begin position="463"/>
        <end position="510"/>
    </location>
</feature>
<dbReference type="InterPro" id="IPR003134">
    <property type="entry name" value="Hs1_Cortactin"/>
</dbReference>
<dbReference type="GO" id="GO:0030864">
    <property type="term" value="C:cortical actin cytoskeleton"/>
    <property type="evidence" value="ECO:0007669"/>
    <property type="project" value="TreeGrafter"/>
</dbReference>
<dbReference type="Gene3D" id="3.10.20.90">
    <property type="entry name" value="Phosphatidylinositol 3-kinase Catalytic Subunit, Chain A, domain 1"/>
    <property type="match status" value="2"/>
</dbReference>
<dbReference type="AlphaFoldDB" id="A0A9Q0RMU4"/>
<dbReference type="Proteomes" id="UP001142055">
    <property type="component" value="Chromosome 2"/>
</dbReference>
<evidence type="ECO:0000313" key="6">
    <source>
        <dbReference type="EMBL" id="KAJ6220071.1"/>
    </source>
</evidence>
<dbReference type="GO" id="GO:0016477">
    <property type="term" value="P:cell migration"/>
    <property type="evidence" value="ECO:0007669"/>
    <property type="project" value="TreeGrafter"/>
</dbReference>
<proteinExistence type="predicted"/>
<evidence type="ECO:0000256" key="1">
    <source>
        <dbReference type="ARBA" id="ARBA00022443"/>
    </source>
</evidence>
<dbReference type="InterPro" id="IPR029071">
    <property type="entry name" value="Ubiquitin-like_domsf"/>
</dbReference>
<dbReference type="PANTHER" id="PTHR10829">
    <property type="entry name" value="CORTACTIN AND DREBRIN"/>
    <property type="match status" value="1"/>
</dbReference>
<keyword evidence="1" id="KW-0728">SH3 domain</keyword>
<dbReference type="InterPro" id="IPR000626">
    <property type="entry name" value="Ubiquitin-like_dom"/>
</dbReference>
<dbReference type="InterPro" id="IPR022617">
    <property type="entry name" value="Rad60/SUMO-like_dom"/>
</dbReference>
<evidence type="ECO:0000313" key="7">
    <source>
        <dbReference type="Proteomes" id="UP001142055"/>
    </source>
</evidence>
<feature type="compositionally biased region" description="Basic and acidic residues" evidence="4">
    <location>
        <begin position="276"/>
        <end position="292"/>
    </location>
</feature>
<feature type="compositionally biased region" description="Acidic residues" evidence="4">
    <location>
        <begin position="481"/>
        <end position="495"/>
    </location>
</feature>
<dbReference type="GO" id="GO:0005884">
    <property type="term" value="C:actin filament"/>
    <property type="evidence" value="ECO:0007669"/>
    <property type="project" value="TreeGrafter"/>
</dbReference>
<name>A0A9Q0RMU4_BLOTA</name>
<dbReference type="SUPFAM" id="SSF50044">
    <property type="entry name" value="SH3-domain"/>
    <property type="match status" value="1"/>
</dbReference>
<evidence type="ECO:0000259" key="5">
    <source>
        <dbReference type="PROSITE" id="PS50053"/>
    </source>
</evidence>
<reference evidence="6" key="1">
    <citation type="submission" date="2022-12" db="EMBL/GenBank/DDBJ databases">
        <title>Genome assemblies of Blomia tropicalis.</title>
        <authorList>
            <person name="Cui Y."/>
        </authorList>
    </citation>
    <scope>NUCLEOTIDE SEQUENCE</scope>
    <source>
        <tissue evidence="6">Adult mites</tissue>
    </source>
</reference>
<comment type="caution">
    <text evidence="6">The sequence shown here is derived from an EMBL/GenBank/DDBJ whole genome shotgun (WGS) entry which is preliminary data.</text>
</comment>
<organism evidence="6 7">
    <name type="scientific">Blomia tropicalis</name>
    <name type="common">Mite</name>
    <dbReference type="NCBI Taxonomy" id="40697"/>
    <lineage>
        <taxon>Eukaryota</taxon>
        <taxon>Metazoa</taxon>
        <taxon>Ecdysozoa</taxon>
        <taxon>Arthropoda</taxon>
        <taxon>Chelicerata</taxon>
        <taxon>Arachnida</taxon>
        <taxon>Acari</taxon>
        <taxon>Acariformes</taxon>
        <taxon>Sarcoptiformes</taxon>
        <taxon>Astigmata</taxon>
        <taxon>Glycyphagoidea</taxon>
        <taxon>Echimyopodidae</taxon>
        <taxon>Blomia</taxon>
    </lineage>
</organism>
<dbReference type="PANTHER" id="PTHR10829:SF23">
    <property type="entry name" value="CORTACTIN, ISOFORM A"/>
    <property type="match status" value="1"/>
</dbReference>
<feature type="region of interest" description="Disordered" evidence="4">
    <location>
        <begin position="144"/>
        <end position="202"/>
    </location>
</feature>
<dbReference type="GO" id="GO:0005886">
    <property type="term" value="C:plasma membrane"/>
    <property type="evidence" value="ECO:0007669"/>
    <property type="project" value="TreeGrafter"/>
</dbReference>
<dbReference type="PROSITE" id="PS50053">
    <property type="entry name" value="UBIQUITIN_2"/>
    <property type="match status" value="1"/>
</dbReference>
<feature type="compositionally biased region" description="Basic and acidic residues" evidence="4">
    <location>
        <begin position="313"/>
        <end position="343"/>
    </location>
</feature>
<dbReference type="PROSITE" id="PS51090">
    <property type="entry name" value="CORTACTIN"/>
    <property type="match status" value="7"/>
</dbReference>
<feature type="compositionally biased region" description="Low complexity" evidence="4">
    <location>
        <begin position="463"/>
        <end position="473"/>
    </location>
</feature>
<keyword evidence="2" id="KW-0597">Phosphoprotein</keyword>
<dbReference type="GO" id="GO:0030427">
    <property type="term" value="C:site of polarized growth"/>
    <property type="evidence" value="ECO:0007669"/>
    <property type="project" value="TreeGrafter"/>
</dbReference>
<keyword evidence="7" id="KW-1185">Reference proteome</keyword>
<dbReference type="Gene3D" id="2.30.30.40">
    <property type="entry name" value="SH3 Domains"/>
    <property type="match status" value="1"/>
</dbReference>
<dbReference type="InterPro" id="IPR036028">
    <property type="entry name" value="SH3-like_dom_sf"/>
</dbReference>
<dbReference type="GO" id="GO:0051015">
    <property type="term" value="F:actin filament binding"/>
    <property type="evidence" value="ECO:0007669"/>
    <property type="project" value="TreeGrafter"/>
</dbReference>
<feature type="domain" description="Ubiquitin-like" evidence="5">
    <location>
        <begin position="778"/>
        <end position="849"/>
    </location>
</feature>
<feature type="compositionally biased region" description="Basic and acidic residues" evidence="4">
    <location>
        <begin position="361"/>
        <end position="411"/>
    </location>
</feature>
<feature type="compositionally biased region" description="Basic and acidic residues" evidence="4">
    <location>
        <begin position="165"/>
        <end position="188"/>
    </location>
</feature>
<dbReference type="Pfam" id="PF02218">
    <property type="entry name" value="HS1_rep"/>
    <property type="match status" value="7"/>
</dbReference>
<dbReference type="EMBL" id="JAPWDV010000002">
    <property type="protein sequence ID" value="KAJ6220071.1"/>
    <property type="molecule type" value="Genomic_DNA"/>
</dbReference>
<keyword evidence="3" id="KW-0677">Repeat</keyword>